<dbReference type="RefSeq" id="WP_005464068.1">
    <property type="nucleotide sequence ID" value="NZ_CM001484.1"/>
</dbReference>
<feature type="region of interest" description="Disordered" evidence="1">
    <location>
        <begin position="1"/>
        <end position="24"/>
    </location>
</feature>
<accession>I1D1U5</accession>
<gene>
    <name evidence="3" type="ORF">SacglDRAFT_02013</name>
</gene>
<name>I1D1U5_9PSEU</name>
<proteinExistence type="predicted"/>
<dbReference type="eggNOG" id="ENOG5032SY3">
    <property type="taxonomic scope" value="Bacteria"/>
</dbReference>
<feature type="transmembrane region" description="Helical" evidence="2">
    <location>
        <begin position="75"/>
        <end position="96"/>
    </location>
</feature>
<dbReference type="AlphaFoldDB" id="I1D1U5"/>
<dbReference type="Proteomes" id="UP000005087">
    <property type="component" value="Chromosome"/>
</dbReference>
<reference evidence="4" key="2">
    <citation type="submission" date="2012-01" db="EMBL/GenBank/DDBJ databases">
        <title>Noncontiguous Finished sequence of chromosome of Saccharomonospora glauca K62.</title>
        <authorList>
            <consortium name="US DOE Joint Genome Institute"/>
            <person name="Lucas S."/>
            <person name="Han J."/>
            <person name="Lapidus A."/>
            <person name="Cheng J.-F."/>
            <person name="Goodwin L."/>
            <person name="Pitluck S."/>
            <person name="Peters L."/>
            <person name="Mikhailova N."/>
            <person name="Held B."/>
            <person name="Detter J.C."/>
            <person name="Han C."/>
            <person name="Tapia R."/>
            <person name="Land M."/>
            <person name="Hauser L."/>
            <person name="Kyrpides N."/>
            <person name="Ivanova N."/>
            <person name="Pagani I."/>
            <person name="Brambilla E.-M."/>
            <person name="Klenk H.-P."/>
            <person name="Woyke T."/>
        </authorList>
    </citation>
    <scope>NUCLEOTIDE SEQUENCE [LARGE SCALE GENOMIC DNA]</scope>
    <source>
        <strain evidence="4">K62</strain>
    </source>
</reference>
<dbReference type="HOGENOM" id="CLU_123209_0_0_11"/>
<evidence type="ECO:0000256" key="1">
    <source>
        <dbReference type="SAM" id="MobiDB-lite"/>
    </source>
</evidence>
<keyword evidence="4" id="KW-1185">Reference proteome</keyword>
<organism evidence="3 4">
    <name type="scientific">Saccharomonospora glauca K62</name>
    <dbReference type="NCBI Taxonomy" id="928724"/>
    <lineage>
        <taxon>Bacteria</taxon>
        <taxon>Bacillati</taxon>
        <taxon>Actinomycetota</taxon>
        <taxon>Actinomycetes</taxon>
        <taxon>Pseudonocardiales</taxon>
        <taxon>Pseudonocardiaceae</taxon>
        <taxon>Saccharomonospora</taxon>
    </lineage>
</organism>
<feature type="region of interest" description="Disordered" evidence="1">
    <location>
        <begin position="121"/>
        <end position="154"/>
    </location>
</feature>
<evidence type="ECO:0000313" key="3">
    <source>
        <dbReference type="EMBL" id="EIE98919.1"/>
    </source>
</evidence>
<reference evidence="3 4" key="1">
    <citation type="submission" date="2011-09" db="EMBL/GenBank/DDBJ databases">
        <authorList>
            <consortium name="US DOE Joint Genome Institute (JGI-PGF)"/>
            <person name="Lucas S."/>
            <person name="Han J."/>
            <person name="Lapidus A."/>
            <person name="Cheng J.-F."/>
            <person name="Goodwin L."/>
            <person name="Pitluck S."/>
            <person name="Peters L."/>
            <person name="Land M.L."/>
            <person name="Hauser L."/>
            <person name="Brambilla E."/>
            <person name="Klenk H.-P."/>
            <person name="Woyke T.J."/>
        </authorList>
    </citation>
    <scope>NUCLEOTIDE SEQUENCE [LARGE SCALE GENOMIC DNA]</scope>
    <source>
        <strain evidence="3 4">K62</strain>
    </source>
</reference>
<dbReference type="STRING" id="928724.SacglDRAFT_02013"/>
<keyword evidence="2" id="KW-0472">Membrane</keyword>
<feature type="transmembrane region" description="Helical" evidence="2">
    <location>
        <begin position="41"/>
        <end position="63"/>
    </location>
</feature>
<evidence type="ECO:0000313" key="4">
    <source>
        <dbReference type="Proteomes" id="UP000005087"/>
    </source>
</evidence>
<keyword evidence="2" id="KW-1133">Transmembrane helix</keyword>
<dbReference type="EMBL" id="CM001484">
    <property type="protein sequence ID" value="EIE98919.1"/>
    <property type="molecule type" value="Genomic_DNA"/>
</dbReference>
<feature type="compositionally biased region" description="Basic and acidic residues" evidence="1">
    <location>
        <begin position="130"/>
        <end position="139"/>
    </location>
</feature>
<evidence type="ECO:0000256" key="2">
    <source>
        <dbReference type="SAM" id="Phobius"/>
    </source>
</evidence>
<protein>
    <submittedName>
        <fullName evidence="3">Uncharacterized protein</fullName>
    </submittedName>
</protein>
<sequence>MATTPAVTGDGTPDTGPVADSRPEEGPYRIVWNDAVDLRHLAASIVVCVAIGLPVYLGAKAILEASLEQSSLAGGYALLIGLAGCVVGAAVCTRLFPPKRVLAEDGSTDRAEALAELETMGGTPESFAELPKDVRDEMRSLGLAPRTEDRGDRR</sequence>
<keyword evidence="2" id="KW-0812">Transmembrane</keyword>